<protein>
    <recommendedName>
        <fullName evidence="1">RNA-dependent RNA polymerase</fullName>
        <ecNumber evidence="1">2.7.7.48</ecNumber>
    </recommendedName>
</protein>
<dbReference type="GO" id="GO:0003723">
    <property type="term" value="F:RNA binding"/>
    <property type="evidence" value="ECO:0007669"/>
    <property type="project" value="UniProtKB-KW"/>
</dbReference>
<organism evidence="4 5">
    <name type="scientific">Clytia hemisphaerica</name>
    <dbReference type="NCBI Taxonomy" id="252671"/>
    <lineage>
        <taxon>Eukaryota</taxon>
        <taxon>Metazoa</taxon>
        <taxon>Cnidaria</taxon>
        <taxon>Hydrozoa</taxon>
        <taxon>Hydroidolina</taxon>
        <taxon>Leptothecata</taxon>
        <taxon>Obeliida</taxon>
        <taxon>Clytiidae</taxon>
        <taxon>Clytia</taxon>
    </lineage>
</organism>
<dbReference type="AlphaFoldDB" id="A0A7M5UQ26"/>
<comment type="catalytic activity">
    <reaction evidence="1">
        <text>RNA(n) + a ribonucleoside 5'-triphosphate = RNA(n+1) + diphosphate</text>
        <dbReference type="Rhea" id="RHEA:21248"/>
        <dbReference type="Rhea" id="RHEA-COMP:14527"/>
        <dbReference type="Rhea" id="RHEA-COMP:17342"/>
        <dbReference type="ChEBI" id="CHEBI:33019"/>
        <dbReference type="ChEBI" id="CHEBI:61557"/>
        <dbReference type="ChEBI" id="CHEBI:140395"/>
        <dbReference type="EC" id="2.7.7.48"/>
    </reaction>
</comment>
<name>A0A7M5UQ26_9CNID</name>
<dbReference type="RefSeq" id="XP_066921960.1">
    <property type="nucleotide sequence ID" value="XM_067065859.1"/>
</dbReference>
<keyword evidence="2" id="KW-0175">Coiled coil</keyword>
<keyword evidence="1" id="KW-0808">Transferase</keyword>
<sequence length="1078" mass="126888">MELRDMTSLRQRRLKDWSTRENVFELLEDSFLAEVKEEYRIPATLVNDESEDFENPKSIITFEYDIQNKCFKFKGYQTRRSIFFKQMFQTLDRSQFMIVQFSEKTFDESVLNRDRYIESVLRKGVRFKGQEYNILGCSNSQVQKKSFVFMQRSKEQCKTEIKKFIPQLHNIELVAKRVKYAGLLFTPCQYMLHLPTSYEVCEGENYERGRYDFADGCGTISFKLAKEIIVLNEKLQMDWGEEIPSVWQIRYCGRVGNKSNYLCKGVLVVDFNDQTRSVITLRSSMMKIVANDQGNNFLGIVETSCRPKFGKVNKQFITLTSHLVKDEDWMAIQRDYLTSITKCRHDASEAFRCSILNRKESTFKILLRKYGFKYVIPSAYTNLIQNVEGSFIQSLRKDKRDIKDRIQIPLASSRLVFGAVIPKYLNQYLEEGQCIMLTEKGAHIGNVIVSRSPSYSPGDIQILEAVRPPKGFPKEMKNVILFSTQGVRPVADKMSGGDLDGDMYLVVWHENLLQYVDVIKKEKPMIFDDASSTVVRSDKHWITYVAHWDNTILGQIDSCFYEVAEEFGVNSSECQELCKIFSRAVDNVQDDLKRLKEISNRCFKRKSERNRSQLNLPIWEKMSHQALTVLENLREKRNGYPILDDWAKFSDSLVYTSREDLDKLFSSPRILAVGDDIDVYQKNWVKILQQRPKEVVMETIINCTFDCKEKTCQKEHSKDPTYYKVQWLKRLHGELGEFVQTFRDEQKAIEEQLEQHERLREEISKEEEKNEADFQAKVEKHIDVLDNLMQHDQLIKGSVAQLKHQIKELENGFSEYESWFCKNSRRDELKNEILIIIDQLFLLYKKITMELNEVAMLFNTKGTLVISFQGSLDHYYVSQRFILTSKEILEEAKQCWLKSYPLRSIQPISMENIETLLAVTYREFEEGIERLTELHQTREKVKEELHRLQAKEHEMKKMEKTEMTNAIKLANMLNMREQSVMVEGLRDETLWSPGSKHTRESLVNVFLGTGEREEKDDCFKELQRLIENDRKHKESLVEHLKGERVRFCHDKDIEKYNLYEIEYKITKETEKCEVHQKK</sequence>
<evidence type="ECO:0000256" key="1">
    <source>
        <dbReference type="RuleBase" id="RU363098"/>
    </source>
</evidence>
<evidence type="ECO:0000313" key="4">
    <source>
        <dbReference type="EnsemblMetazoa" id="CLYHEMP000800.3"/>
    </source>
</evidence>
<keyword evidence="1" id="KW-0548">Nucleotidyltransferase</keyword>
<dbReference type="Pfam" id="PF05183">
    <property type="entry name" value="RdRP"/>
    <property type="match status" value="1"/>
</dbReference>
<keyword evidence="1" id="KW-0696">RNA-directed RNA polymerase</keyword>
<dbReference type="OrthoDB" id="6513042at2759"/>
<dbReference type="InterPro" id="IPR007855">
    <property type="entry name" value="RDRP"/>
</dbReference>
<feature type="coiled-coil region" evidence="2">
    <location>
        <begin position="739"/>
        <end position="776"/>
    </location>
</feature>
<comment type="similarity">
    <text evidence="1">Belongs to the RdRP family.</text>
</comment>
<dbReference type="PANTHER" id="PTHR23079:SF55">
    <property type="entry name" value="RNA-DIRECTED RNA POLYMERASE"/>
    <property type="match status" value="1"/>
</dbReference>
<reference evidence="4" key="1">
    <citation type="submission" date="2021-01" db="UniProtKB">
        <authorList>
            <consortium name="EnsemblMetazoa"/>
        </authorList>
    </citation>
    <scope>IDENTIFICATION</scope>
</reference>
<evidence type="ECO:0000256" key="2">
    <source>
        <dbReference type="SAM" id="Coils"/>
    </source>
</evidence>
<evidence type="ECO:0000313" key="5">
    <source>
        <dbReference type="Proteomes" id="UP000594262"/>
    </source>
</evidence>
<evidence type="ECO:0000259" key="3">
    <source>
        <dbReference type="Pfam" id="PF05183"/>
    </source>
</evidence>
<dbReference type="InterPro" id="IPR057596">
    <property type="entry name" value="RDRP_core"/>
</dbReference>
<dbReference type="GO" id="GO:0030422">
    <property type="term" value="P:siRNA processing"/>
    <property type="evidence" value="ECO:0007669"/>
    <property type="project" value="TreeGrafter"/>
</dbReference>
<keyword evidence="1" id="KW-0694">RNA-binding</keyword>
<dbReference type="GO" id="GO:0031380">
    <property type="term" value="C:nuclear RNA-directed RNA polymerase complex"/>
    <property type="evidence" value="ECO:0007669"/>
    <property type="project" value="TreeGrafter"/>
</dbReference>
<accession>A0A7M5UQ26</accession>
<keyword evidence="5" id="KW-1185">Reference proteome</keyword>
<proteinExistence type="inferred from homology"/>
<dbReference type="GeneID" id="136809339"/>
<dbReference type="GO" id="GO:0003968">
    <property type="term" value="F:RNA-directed RNA polymerase activity"/>
    <property type="evidence" value="ECO:0007669"/>
    <property type="project" value="UniProtKB-KW"/>
</dbReference>
<dbReference type="EnsemblMetazoa" id="CLYHEMT000800.3">
    <property type="protein sequence ID" value="CLYHEMP000800.3"/>
    <property type="gene ID" value="CLYHEMG000800"/>
</dbReference>
<dbReference type="PANTHER" id="PTHR23079">
    <property type="entry name" value="RNA-DEPENDENT RNA POLYMERASE"/>
    <property type="match status" value="1"/>
</dbReference>
<feature type="domain" description="RDRP core" evidence="3">
    <location>
        <begin position="74"/>
        <end position="619"/>
    </location>
</feature>
<dbReference type="Proteomes" id="UP000594262">
    <property type="component" value="Unplaced"/>
</dbReference>
<feature type="coiled-coil region" evidence="2">
    <location>
        <begin position="931"/>
        <end position="961"/>
    </location>
</feature>
<dbReference type="EC" id="2.7.7.48" evidence="1"/>